<gene>
    <name evidence="1" type="ORF">C6N14_08995</name>
</gene>
<reference evidence="1 2" key="1">
    <citation type="submission" date="2018-03" db="EMBL/GenBank/DDBJ databases">
        <title>Draft genome sequences of four Enterococcus mundtii strains isolated from beef slaughterhouses in Kenya.</title>
        <authorList>
            <person name="Wambui J."/>
            <person name="Stevens M."/>
            <person name="Njage P."/>
            <person name="Stephan R."/>
            <person name="Tasara T."/>
        </authorList>
    </citation>
    <scope>NUCLEOTIDE SEQUENCE [LARGE SCALE GENOMIC DNA]</scope>
    <source>
        <strain evidence="1 2">H18-EM</strain>
    </source>
</reference>
<organism evidence="1 2">
    <name type="scientific">Enterococcus mundtii</name>
    <dbReference type="NCBI Taxonomy" id="53346"/>
    <lineage>
        <taxon>Bacteria</taxon>
        <taxon>Bacillati</taxon>
        <taxon>Bacillota</taxon>
        <taxon>Bacilli</taxon>
        <taxon>Lactobacillales</taxon>
        <taxon>Enterococcaceae</taxon>
        <taxon>Enterococcus</taxon>
    </lineage>
</organism>
<dbReference type="Proteomes" id="UP000244022">
    <property type="component" value="Unassembled WGS sequence"/>
</dbReference>
<protein>
    <submittedName>
        <fullName evidence="1">Uncharacterized protein</fullName>
    </submittedName>
</protein>
<dbReference type="AlphaFoldDB" id="A0A2T5DBS8"/>
<accession>A0A2T5DBS8</accession>
<proteinExistence type="predicted"/>
<dbReference type="EMBL" id="PYGR01000034">
    <property type="protein sequence ID" value="PTO35125.1"/>
    <property type="molecule type" value="Genomic_DNA"/>
</dbReference>
<name>A0A2T5DBS8_ENTMU</name>
<comment type="caution">
    <text evidence="1">The sequence shown here is derived from an EMBL/GenBank/DDBJ whole genome shotgun (WGS) entry which is preliminary data.</text>
</comment>
<sequence length="65" mass="7408">MEGEEATDNHRNVAGFKEGINRLPCNSDDFFITYKWIGTKLSSKRSTVLKSQCSSKKVNRSKKIQ</sequence>
<evidence type="ECO:0000313" key="1">
    <source>
        <dbReference type="EMBL" id="PTO35125.1"/>
    </source>
</evidence>
<dbReference type="RefSeq" id="WP_108146023.1">
    <property type="nucleotide sequence ID" value="NZ_JADNDD010000014.1"/>
</dbReference>
<evidence type="ECO:0000313" key="2">
    <source>
        <dbReference type="Proteomes" id="UP000244022"/>
    </source>
</evidence>